<dbReference type="Proteomes" id="UP000307380">
    <property type="component" value="Unassembled WGS sequence"/>
</dbReference>
<dbReference type="RefSeq" id="WP_136424596.1">
    <property type="nucleotide sequence ID" value="NZ_SSSN01000007.1"/>
</dbReference>
<evidence type="ECO:0000313" key="2">
    <source>
        <dbReference type="EMBL" id="THG33958.1"/>
    </source>
</evidence>
<sequence length="200" mass="20614">MSIDRAAADARSPFWVVPTLRAALALVPALVITFSPDHTPAFGLLVFGSWALVSGAVIGALQLRLSTDRGEQVLFSISAVISAVAGLLALATTDGGLPLFLLLVSAWAAVAGILELLAGIRRRARVARSGAPSPIARDWIVVGVLTGVLAVAYLLPLGSVVAVGLLGAYLVVVGVYLGIAGLSLRWDRPATTVTRNEEAA</sequence>
<dbReference type="OrthoDB" id="5126240at2"/>
<feature type="transmembrane region" description="Helical" evidence="1">
    <location>
        <begin position="97"/>
        <end position="118"/>
    </location>
</feature>
<feature type="transmembrane region" description="Helical" evidence="1">
    <location>
        <begin position="73"/>
        <end position="91"/>
    </location>
</feature>
<proteinExistence type="predicted"/>
<name>A0A4S4FUJ6_9MICO</name>
<dbReference type="InterPro" id="IPR005325">
    <property type="entry name" value="DUF308_memb"/>
</dbReference>
<reference evidence="2 3" key="1">
    <citation type="submission" date="2019-04" db="EMBL/GenBank/DDBJ databases">
        <authorList>
            <person name="Jiang L."/>
        </authorList>
    </citation>
    <scope>NUCLEOTIDE SEQUENCE [LARGE SCALE GENOMIC DNA]</scope>
    <source>
        <strain evidence="2 3">YIM 131861</strain>
    </source>
</reference>
<feature type="transmembrane region" description="Helical" evidence="1">
    <location>
        <begin position="12"/>
        <end position="35"/>
    </location>
</feature>
<organism evidence="2 3">
    <name type="scientific">Orlajensenia flava</name>
    <dbReference type="NCBI Taxonomy" id="2565934"/>
    <lineage>
        <taxon>Bacteria</taxon>
        <taxon>Bacillati</taxon>
        <taxon>Actinomycetota</taxon>
        <taxon>Actinomycetes</taxon>
        <taxon>Micrococcales</taxon>
        <taxon>Microbacteriaceae</taxon>
        <taxon>Orlajensenia</taxon>
    </lineage>
</organism>
<feature type="transmembrane region" description="Helical" evidence="1">
    <location>
        <begin position="139"/>
        <end position="155"/>
    </location>
</feature>
<comment type="caution">
    <text evidence="2">The sequence shown here is derived from an EMBL/GenBank/DDBJ whole genome shotgun (WGS) entry which is preliminary data.</text>
</comment>
<dbReference type="AlphaFoldDB" id="A0A4S4FUJ6"/>
<dbReference type="Pfam" id="PF03729">
    <property type="entry name" value="DUF308"/>
    <property type="match status" value="1"/>
</dbReference>
<keyword evidence="1" id="KW-1133">Transmembrane helix</keyword>
<dbReference type="EMBL" id="SSSN01000007">
    <property type="protein sequence ID" value="THG33958.1"/>
    <property type="molecule type" value="Genomic_DNA"/>
</dbReference>
<protein>
    <recommendedName>
        <fullName evidence="4">DUF308 domain-containing protein</fullName>
    </recommendedName>
</protein>
<keyword evidence="1" id="KW-0472">Membrane</keyword>
<evidence type="ECO:0008006" key="4">
    <source>
        <dbReference type="Google" id="ProtNLM"/>
    </source>
</evidence>
<evidence type="ECO:0000313" key="3">
    <source>
        <dbReference type="Proteomes" id="UP000307380"/>
    </source>
</evidence>
<keyword evidence="3" id="KW-1185">Reference proteome</keyword>
<feature type="transmembrane region" description="Helical" evidence="1">
    <location>
        <begin position="161"/>
        <end position="179"/>
    </location>
</feature>
<feature type="transmembrane region" description="Helical" evidence="1">
    <location>
        <begin position="41"/>
        <end position="61"/>
    </location>
</feature>
<evidence type="ECO:0000256" key="1">
    <source>
        <dbReference type="SAM" id="Phobius"/>
    </source>
</evidence>
<accession>A0A4S4FUJ6</accession>
<keyword evidence="1" id="KW-0812">Transmembrane</keyword>
<gene>
    <name evidence="2" type="ORF">E6C70_11050</name>
</gene>